<reference evidence="2 3" key="1">
    <citation type="journal article" date="2017" name="Curr. Biol.">
        <title>Genome architecture and evolution of a unichromosomal asexual nematode.</title>
        <authorList>
            <person name="Fradin H."/>
            <person name="Zegar C."/>
            <person name="Gutwein M."/>
            <person name="Lucas J."/>
            <person name="Kovtun M."/>
            <person name="Corcoran D."/>
            <person name="Baugh L.R."/>
            <person name="Kiontke K."/>
            <person name="Gunsalus K."/>
            <person name="Fitch D.H."/>
            <person name="Piano F."/>
        </authorList>
    </citation>
    <scope>NUCLEOTIDE SEQUENCE [LARGE SCALE GENOMIC DNA]</scope>
    <source>
        <strain evidence="2">PF1309</strain>
    </source>
</reference>
<feature type="region of interest" description="Disordered" evidence="1">
    <location>
        <begin position="776"/>
        <end position="796"/>
    </location>
</feature>
<feature type="compositionally biased region" description="Basic and acidic residues" evidence="1">
    <location>
        <begin position="314"/>
        <end position="328"/>
    </location>
</feature>
<feature type="region of interest" description="Disordered" evidence="1">
    <location>
        <begin position="183"/>
        <end position="449"/>
    </location>
</feature>
<feature type="compositionally biased region" description="Basic residues" evidence="1">
    <location>
        <begin position="254"/>
        <end position="264"/>
    </location>
</feature>
<dbReference type="AlphaFoldDB" id="A0A2A2KJD1"/>
<comment type="caution">
    <text evidence="2">The sequence shown here is derived from an EMBL/GenBank/DDBJ whole genome shotgun (WGS) entry which is preliminary data.</text>
</comment>
<keyword evidence="3" id="KW-1185">Reference proteome</keyword>
<feature type="compositionally biased region" description="Acidic residues" evidence="1">
    <location>
        <begin position="643"/>
        <end position="656"/>
    </location>
</feature>
<feature type="compositionally biased region" description="Acidic residues" evidence="1">
    <location>
        <begin position="778"/>
        <end position="787"/>
    </location>
</feature>
<protein>
    <submittedName>
        <fullName evidence="2">Uncharacterized protein</fullName>
    </submittedName>
</protein>
<evidence type="ECO:0000256" key="1">
    <source>
        <dbReference type="SAM" id="MobiDB-lite"/>
    </source>
</evidence>
<feature type="compositionally biased region" description="Polar residues" evidence="1">
    <location>
        <begin position="371"/>
        <end position="383"/>
    </location>
</feature>
<dbReference type="OrthoDB" id="5873432at2759"/>
<organism evidence="2 3">
    <name type="scientific">Diploscapter pachys</name>
    <dbReference type="NCBI Taxonomy" id="2018661"/>
    <lineage>
        <taxon>Eukaryota</taxon>
        <taxon>Metazoa</taxon>
        <taxon>Ecdysozoa</taxon>
        <taxon>Nematoda</taxon>
        <taxon>Chromadorea</taxon>
        <taxon>Rhabditida</taxon>
        <taxon>Rhabditina</taxon>
        <taxon>Rhabditomorpha</taxon>
        <taxon>Rhabditoidea</taxon>
        <taxon>Rhabditidae</taxon>
        <taxon>Diploscapter</taxon>
    </lineage>
</organism>
<dbReference type="EMBL" id="LIAE01008445">
    <property type="protein sequence ID" value="PAV74004.1"/>
    <property type="molecule type" value="Genomic_DNA"/>
</dbReference>
<name>A0A2A2KJD1_9BILA</name>
<dbReference type="Proteomes" id="UP000218231">
    <property type="component" value="Unassembled WGS sequence"/>
</dbReference>
<sequence>MYFLFLLFFVAVNGKNVFVSTPFDNFRIECPKKSAATELAIRLVESVGQKRQDTVFDLSCESVNQLFPWLNIPSGVAEIEREDCHYSTMIDPIIDEVSDYSCGEREYVAGIIRLADTRLQMMCCHLRTRDEFNCVEQSFNKPVGLTRSTVIEHEGQLINALRIDRRGYMVRFCDLAPRPISDIIADEKPSTTSSTSTNEPPSTTENSFATEKIDPLKLENEKIVKTTFAPDDFPTAPPEEQADRRSKDHELKGKKPKRRQRLHGAKTVESAIPLMEMPEQEEQRKEESSPAPEITEDPEVEPEAAIPSEAQEESQNKEESLPSPKAEEESPVEDAEASSSPPPIFSTEDESDKSNAESEPRQNAAIEAPTVSANPAIQPTQATEDQEKRVDEMISEIVRASSDKIKDELFKQSVTRLLDKENGGQEEQTSEAPSNEKQDESAAETDLSKVTFQNMEFPQPKEAAPPVNFSRDNLPLRTGVVANNVDGGYVFLKPVNANGPRRAPIRAYRPHVNLWDSDEEDDMGSFETMLGSEEDKYELPKQTLLASPPAPPPSSMLPKKKVIRKVIKKMRTPRPVPPIEDNFFSLDKVPKKGKPMKLIKEEIVETTLLYPEMTTTPSARRDLPTKRRTANQRENQADNAKDVDEDTVVSPFEEENDSQKASSKTKMKLNFREDENIEEVVKKLSVPHGNSRSASRTNYYSRYTRPRTIPGKRVGKIKHKNNTTLASSNEAKEIKVYESRYKEHKKVPMISREVLEMKDSEVQQKVENSTILAKIEETTGEEEESSEIETTPRTTIVTTAPYDPVTFYRTPAPKPIKKEKCKFDILLNKLAKRSNADCFS</sequence>
<feature type="compositionally biased region" description="Basic and acidic residues" evidence="1">
    <location>
        <begin position="241"/>
        <end position="253"/>
    </location>
</feature>
<feature type="compositionally biased region" description="Basic and acidic residues" evidence="1">
    <location>
        <begin position="211"/>
        <end position="224"/>
    </location>
</feature>
<proteinExistence type="predicted"/>
<dbReference type="EMBL" id="LIAE01008445">
    <property type="protein sequence ID" value="PAV73997.1"/>
    <property type="molecule type" value="Genomic_DNA"/>
</dbReference>
<feature type="region of interest" description="Disordered" evidence="1">
    <location>
        <begin position="611"/>
        <end position="667"/>
    </location>
</feature>
<evidence type="ECO:0000313" key="2">
    <source>
        <dbReference type="EMBL" id="PAV73997.1"/>
    </source>
</evidence>
<gene>
    <name evidence="2" type="ORF">WR25_00484</name>
</gene>
<feature type="compositionally biased region" description="Basic and acidic residues" evidence="1">
    <location>
        <begin position="401"/>
        <end position="410"/>
    </location>
</feature>
<evidence type="ECO:0000313" key="3">
    <source>
        <dbReference type="Proteomes" id="UP000218231"/>
    </source>
</evidence>
<accession>A0A2A2KJD1</accession>
<feature type="compositionally biased region" description="Low complexity" evidence="1">
    <location>
        <begin position="190"/>
        <end position="207"/>
    </location>
</feature>